<evidence type="ECO:0000313" key="3">
    <source>
        <dbReference type="EMBL" id="ACQ70118.1"/>
    </source>
</evidence>
<organism evidence="3 4">
    <name type="scientific">Exiguobacterium sp. (strain ATCC BAA-1283 / AT1b)</name>
    <dbReference type="NCBI Taxonomy" id="360911"/>
    <lineage>
        <taxon>Bacteria</taxon>
        <taxon>Bacillati</taxon>
        <taxon>Bacillota</taxon>
        <taxon>Bacilli</taxon>
        <taxon>Bacillales</taxon>
        <taxon>Bacillales Family XII. Incertae Sedis</taxon>
        <taxon>Exiguobacterium</taxon>
    </lineage>
</organism>
<dbReference type="STRING" id="360911.EAT1b_1190"/>
<dbReference type="Pfam" id="PF00534">
    <property type="entry name" value="Glycos_transf_1"/>
    <property type="match status" value="1"/>
</dbReference>
<reference evidence="3 4" key="1">
    <citation type="journal article" date="2011" name="J. Bacteriol.">
        <title>Complete genome sequence of the Thermophilic Bacterium Exiguobacterium sp. AT1b.</title>
        <authorList>
            <person name="Vishnivetskaya T.A."/>
            <person name="Lucas S."/>
            <person name="Copeland A."/>
            <person name="Lapidus A."/>
            <person name="Glavina Del Rio T."/>
            <person name="Dalin E."/>
            <person name="Tice H."/>
            <person name="Bruce D.C."/>
            <person name="Goodwin L.A."/>
            <person name="Pitluck S."/>
            <person name="Saunders E."/>
            <person name="Brettin T."/>
            <person name="Detter C."/>
            <person name="Han C."/>
            <person name="Larimer F."/>
            <person name="Land M.L."/>
            <person name="Hauser L.J."/>
            <person name="Kyrpides N.C."/>
            <person name="Ovchinnikova G."/>
            <person name="Kathariou S."/>
            <person name="Ramaley R.F."/>
            <person name="Rodrigues D.F."/>
            <person name="Hendrix C."/>
            <person name="Richardson P."/>
            <person name="Tiedje J.M."/>
        </authorList>
    </citation>
    <scope>NUCLEOTIDE SEQUENCE [LARGE SCALE GENOMIC DNA]</scope>
    <source>
        <strain evidence="4">ATCC BAA-1283 / AT1b</strain>
    </source>
</reference>
<evidence type="ECO:0000313" key="4">
    <source>
        <dbReference type="Proteomes" id="UP000000716"/>
    </source>
</evidence>
<keyword evidence="4" id="KW-1185">Reference proteome</keyword>
<feature type="compositionally biased region" description="Basic and acidic residues" evidence="1">
    <location>
        <begin position="413"/>
        <end position="425"/>
    </location>
</feature>
<dbReference type="EMBL" id="CP001615">
    <property type="protein sequence ID" value="ACQ70118.1"/>
    <property type="molecule type" value="Genomic_DNA"/>
</dbReference>
<gene>
    <name evidence="3" type="ordered locus">EAT1b_1190</name>
</gene>
<dbReference type="InterPro" id="IPR001296">
    <property type="entry name" value="Glyco_trans_1"/>
</dbReference>
<evidence type="ECO:0000259" key="2">
    <source>
        <dbReference type="Pfam" id="PF00534"/>
    </source>
</evidence>
<dbReference type="CDD" id="cd03801">
    <property type="entry name" value="GT4_PimA-like"/>
    <property type="match status" value="1"/>
</dbReference>
<dbReference type="Gene3D" id="3.40.50.2000">
    <property type="entry name" value="Glycogen Phosphorylase B"/>
    <property type="match status" value="2"/>
</dbReference>
<evidence type="ECO:0000256" key="1">
    <source>
        <dbReference type="SAM" id="MobiDB-lite"/>
    </source>
</evidence>
<accession>C4L725</accession>
<proteinExistence type="predicted"/>
<dbReference type="GO" id="GO:0016757">
    <property type="term" value="F:glycosyltransferase activity"/>
    <property type="evidence" value="ECO:0007669"/>
    <property type="project" value="InterPro"/>
</dbReference>
<feature type="region of interest" description="Disordered" evidence="1">
    <location>
        <begin position="396"/>
        <end position="425"/>
    </location>
</feature>
<dbReference type="PANTHER" id="PTHR12526">
    <property type="entry name" value="GLYCOSYLTRANSFERASE"/>
    <property type="match status" value="1"/>
</dbReference>
<dbReference type="KEGG" id="eat:EAT1b_1190"/>
<keyword evidence="3" id="KW-0808">Transferase</keyword>
<dbReference type="HOGENOM" id="CLU_645205_0_0_9"/>
<feature type="domain" description="Glycosyl transferase family 1" evidence="2">
    <location>
        <begin position="208"/>
        <end position="364"/>
    </location>
</feature>
<sequence length="425" mass="48844">MDDSRFRETNRVSVMTRQRLVFLSNIASPYQVKFADVLHEHMDTEFWFYKQITDQRPDWWIIPLGKRCRVLRGSYFSKKTNYLSLDVFLQLIRFRPHILLLAGFTPFHALLLQIVKLFGVRVVVMSEPIRNVRGETSGESTLLTRENGLHKTTRIHRLFKRADLIFGMGNVARDQFINELGFPSERVVSAPYPIDIETHMSHPLRQIEPNDPIHLLFANRLIERYQPLVALEAYRILKEEYPNLSMSLNRDGHLADACRRYIEDEQLTDVTFLDEIESWDGLNLVYRSSDILVLPATYSNGNISIIEACASGMGIVVSYDVNNVARHLHEGINCYKCEPTVASLVTELKHYLDHPERLTTHGQRSKELVTPRLNANTAAVYVDLLQPLYRKGDSHHAEAAVARGSDASSSHHPKSETTRDIHRSL</sequence>
<dbReference type="eggNOG" id="COG0438">
    <property type="taxonomic scope" value="Bacteria"/>
</dbReference>
<dbReference type="SUPFAM" id="SSF53756">
    <property type="entry name" value="UDP-Glycosyltransferase/glycogen phosphorylase"/>
    <property type="match status" value="1"/>
</dbReference>
<protein>
    <submittedName>
        <fullName evidence="3">Glycosyl transferase group 1</fullName>
    </submittedName>
</protein>
<dbReference type="AlphaFoldDB" id="C4L725"/>
<name>C4L725_EXISA</name>
<dbReference type="Proteomes" id="UP000000716">
    <property type="component" value="Chromosome"/>
</dbReference>